<dbReference type="InterPro" id="IPR000871">
    <property type="entry name" value="Beta-lactam_class-A"/>
</dbReference>
<dbReference type="PANTHER" id="PTHR35333">
    <property type="entry name" value="BETA-LACTAMASE"/>
    <property type="match status" value="1"/>
</dbReference>
<gene>
    <name evidence="9" type="ORF">CGZ94_12355</name>
</gene>
<protein>
    <recommendedName>
        <fullName evidence="3 6">Beta-lactamase</fullName>
        <ecNumber evidence="2 6">3.5.2.6</ecNumber>
    </recommendedName>
</protein>
<evidence type="ECO:0000256" key="6">
    <source>
        <dbReference type="RuleBase" id="RU361140"/>
    </source>
</evidence>
<dbReference type="InterPro" id="IPR045155">
    <property type="entry name" value="Beta-lactam_cat"/>
</dbReference>
<evidence type="ECO:0000256" key="4">
    <source>
        <dbReference type="ARBA" id="ARBA00022801"/>
    </source>
</evidence>
<keyword evidence="4 6" id="KW-0378">Hydrolase</keyword>
<dbReference type="PROSITE" id="PS51318">
    <property type="entry name" value="TAT"/>
    <property type="match status" value="1"/>
</dbReference>
<dbReference type="OrthoDB" id="9784149at2"/>
<comment type="caution">
    <text evidence="9">The sequence shown here is derived from an EMBL/GenBank/DDBJ whole genome shotgun (WGS) entry which is preliminary data.</text>
</comment>
<feature type="compositionally biased region" description="Polar residues" evidence="7">
    <location>
        <begin position="8"/>
        <end position="20"/>
    </location>
</feature>
<evidence type="ECO:0000256" key="3">
    <source>
        <dbReference type="ARBA" id="ARBA00018879"/>
    </source>
</evidence>
<keyword evidence="5 6" id="KW-0046">Antibiotic resistance</keyword>
<evidence type="ECO:0000313" key="10">
    <source>
        <dbReference type="Proteomes" id="UP000215896"/>
    </source>
</evidence>
<comment type="similarity">
    <text evidence="1 6">Belongs to the class-A beta-lactamase family.</text>
</comment>
<dbReference type="Proteomes" id="UP000215896">
    <property type="component" value="Unassembled WGS sequence"/>
</dbReference>
<evidence type="ECO:0000313" key="9">
    <source>
        <dbReference type="EMBL" id="OYO12699.1"/>
    </source>
</evidence>
<dbReference type="InterPro" id="IPR006311">
    <property type="entry name" value="TAT_signal"/>
</dbReference>
<dbReference type="GO" id="GO:0030655">
    <property type="term" value="P:beta-lactam antibiotic catabolic process"/>
    <property type="evidence" value="ECO:0007669"/>
    <property type="project" value="InterPro"/>
</dbReference>
<name>A0A255G9X6_9ACTN</name>
<dbReference type="EMBL" id="NMVO01000014">
    <property type="protein sequence ID" value="OYO12699.1"/>
    <property type="molecule type" value="Genomic_DNA"/>
</dbReference>
<dbReference type="PROSITE" id="PS00146">
    <property type="entry name" value="BETA_LACTAMASE_A"/>
    <property type="match status" value="1"/>
</dbReference>
<dbReference type="EC" id="3.5.2.6" evidence="2 6"/>
<feature type="domain" description="Beta-lactamase class A catalytic" evidence="8">
    <location>
        <begin position="91"/>
        <end position="302"/>
    </location>
</feature>
<dbReference type="Gene3D" id="3.40.710.10">
    <property type="entry name" value="DD-peptidase/beta-lactamase superfamily"/>
    <property type="match status" value="1"/>
</dbReference>
<evidence type="ECO:0000259" key="8">
    <source>
        <dbReference type="Pfam" id="PF13354"/>
    </source>
</evidence>
<evidence type="ECO:0000256" key="1">
    <source>
        <dbReference type="ARBA" id="ARBA00009009"/>
    </source>
</evidence>
<dbReference type="SUPFAM" id="SSF56601">
    <property type="entry name" value="beta-lactamase/transpeptidase-like"/>
    <property type="match status" value="1"/>
</dbReference>
<evidence type="ECO:0000256" key="2">
    <source>
        <dbReference type="ARBA" id="ARBA00012865"/>
    </source>
</evidence>
<dbReference type="GO" id="GO:0008800">
    <property type="term" value="F:beta-lactamase activity"/>
    <property type="evidence" value="ECO:0007669"/>
    <property type="project" value="UniProtKB-UniRule"/>
</dbReference>
<keyword evidence="10" id="KW-1185">Reference proteome</keyword>
<reference evidence="9 10" key="1">
    <citation type="submission" date="2017-07" db="EMBL/GenBank/DDBJ databases">
        <title>Draft whole genome sequences of clinical Proprionibacteriaceae strains.</title>
        <authorList>
            <person name="Bernier A.-M."/>
            <person name="Bernard K."/>
            <person name="Domingo M.-C."/>
        </authorList>
    </citation>
    <scope>NUCLEOTIDE SEQUENCE [LARGE SCALE GENOMIC DNA]</scope>
    <source>
        <strain evidence="9 10">NML 030167</strain>
    </source>
</reference>
<dbReference type="AlphaFoldDB" id="A0A255G9X6"/>
<sequence length="329" mass="34575">MSHAGAMDSSTQNTASDSHPTTTAVTRRRVLAGIGLGAAAAASGITGIRPAAAAPGTAPDAGRIAALIADLERRHDVRIGLSAAALTGPYRGRRLDHRADERFLMLSVFKAIAAAAVLDGRLITPDPKVLDRPVFLPPEAICEGPAWFAEQIATRRAPSVAEVCRAAIQLSDSTAANALLSLTGGPDSITRFARDNGDPVTQLTEWEPELNTPDGDRNTTSPRAIGALFAAMIVGRALRTPARRRLTDWMLGNQTSDQRFRAGLPAGWTLADKTGSGIDATANDVGIAFDPAGNAYQLAVLTSSPRPDTERVNEIFAILAREALAELTS</sequence>
<feature type="region of interest" description="Disordered" evidence="7">
    <location>
        <begin position="1"/>
        <end position="23"/>
    </location>
</feature>
<dbReference type="PRINTS" id="PR00118">
    <property type="entry name" value="BLACTAMASEA"/>
</dbReference>
<evidence type="ECO:0000256" key="7">
    <source>
        <dbReference type="SAM" id="MobiDB-lite"/>
    </source>
</evidence>
<dbReference type="InterPro" id="IPR023650">
    <property type="entry name" value="Beta-lactam_class-A_AS"/>
</dbReference>
<evidence type="ECO:0000256" key="5">
    <source>
        <dbReference type="ARBA" id="ARBA00023251"/>
    </source>
</evidence>
<comment type="catalytic activity">
    <reaction evidence="6">
        <text>a beta-lactam + H2O = a substituted beta-amino acid</text>
        <dbReference type="Rhea" id="RHEA:20401"/>
        <dbReference type="ChEBI" id="CHEBI:15377"/>
        <dbReference type="ChEBI" id="CHEBI:35627"/>
        <dbReference type="ChEBI" id="CHEBI:140347"/>
        <dbReference type="EC" id="3.5.2.6"/>
    </reaction>
</comment>
<organism evidence="9 10">
    <name type="scientific">Enemella evansiae</name>
    <dbReference type="NCBI Taxonomy" id="2016499"/>
    <lineage>
        <taxon>Bacteria</taxon>
        <taxon>Bacillati</taxon>
        <taxon>Actinomycetota</taxon>
        <taxon>Actinomycetes</taxon>
        <taxon>Propionibacteriales</taxon>
        <taxon>Propionibacteriaceae</taxon>
        <taxon>Enemella</taxon>
    </lineage>
</organism>
<accession>A0A255G9X6</accession>
<dbReference type="PANTHER" id="PTHR35333:SF3">
    <property type="entry name" value="BETA-LACTAMASE-TYPE TRANSPEPTIDASE FOLD CONTAINING PROTEIN"/>
    <property type="match status" value="1"/>
</dbReference>
<dbReference type="GO" id="GO:0046677">
    <property type="term" value="P:response to antibiotic"/>
    <property type="evidence" value="ECO:0007669"/>
    <property type="project" value="UniProtKB-UniRule"/>
</dbReference>
<proteinExistence type="inferred from homology"/>
<dbReference type="InterPro" id="IPR012338">
    <property type="entry name" value="Beta-lactam/transpept-like"/>
</dbReference>
<dbReference type="NCBIfam" id="NF033103">
    <property type="entry name" value="bla_class_A"/>
    <property type="match status" value="1"/>
</dbReference>
<dbReference type="Pfam" id="PF13354">
    <property type="entry name" value="Beta-lactamase2"/>
    <property type="match status" value="1"/>
</dbReference>